<evidence type="ECO:0000313" key="2">
    <source>
        <dbReference type="Proteomes" id="UP001589797"/>
    </source>
</evidence>
<dbReference type="Proteomes" id="UP001589797">
    <property type="component" value="Unassembled WGS sequence"/>
</dbReference>
<dbReference type="InterPro" id="IPR015082">
    <property type="entry name" value="DUF1896"/>
</dbReference>
<proteinExistence type="predicted"/>
<keyword evidence="2" id="KW-1185">Reference proteome</keyword>
<gene>
    <name evidence="1" type="ORF">ACFFIP_13605</name>
</gene>
<reference evidence="1 2" key="1">
    <citation type="submission" date="2024-09" db="EMBL/GenBank/DDBJ databases">
        <authorList>
            <person name="Sun Q."/>
            <person name="Mori K."/>
        </authorList>
    </citation>
    <scope>NUCLEOTIDE SEQUENCE [LARGE SCALE GENOMIC DNA]</scope>
    <source>
        <strain evidence="1 2">CCM 7650</strain>
    </source>
</reference>
<name>A0ABV6FV21_9BACT</name>
<evidence type="ECO:0000313" key="1">
    <source>
        <dbReference type="EMBL" id="MFC0263723.1"/>
    </source>
</evidence>
<accession>A0ABV6FV21</accession>
<dbReference type="EMBL" id="JBHLWI010000037">
    <property type="protein sequence ID" value="MFC0263723.1"/>
    <property type="molecule type" value="Genomic_DNA"/>
</dbReference>
<comment type="caution">
    <text evidence="1">The sequence shown here is derived from an EMBL/GenBank/DDBJ whole genome shotgun (WGS) entry which is preliminary data.</text>
</comment>
<organism evidence="1 2">
    <name type="scientific">Fontibacter flavus</name>
    <dbReference type="NCBI Taxonomy" id="654838"/>
    <lineage>
        <taxon>Bacteria</taxon>
        <taxon>Pseudomonadati</taxon>
        <taxon>Bacteroidota</taxon>
        <taxon>Cytophagia</taxon>
        <taxon>Cytophagales</taxon>
        <taxon>Cyclobacteriaceae</taxon>
        <taxon>Fontibacter</taxon>
    </lineage>
</organism>
<dbReference type="RefSeq" id="WP_382388196.1">
    <property type="nucleotide sequence ID" value="NZ_JBHLWI010000037.1"/>
</dbReference>
<dbReference type="SUPFAM" id="SSF140753">
    <property type="entry name" value="PG0816-like"/>
    <property type="match status" value="1"/>
</dbReference>
<sequence length="149" mass="17347">MKQILKKKLHRFLSTEHPDLLVALQEDQGVSAFIDQKVEGLTPLLEELYAKNAPGYIIQEKCMDALVGEFPPSRYSYLLHVLEEEFSDDYQKFQSAGILQWEVMNMLKDCAPAFDAYAFDHHNSESRELYYTVTGTLHEYLMQQSQENY</sequence>
<dbReference type="Pfam" id="PF08989">
    <property type="entry name" value="DUF1896"/>
    <property type="match status" value="1"/>
</dbReference>
<dbReference type="InterPro" id="IPR036297">
    <property type="entry name" value="PG0816-like_sf"/>
</dbReference>
<protein>
    <submittedName>
        <fullName evidence="1">DUF1896 family protein</fullName>
    </submittedName>
</protein>